<dbReference type="InterPro" id="IPR006531">
    <property type="entry name" value="Gp5/Vgr_OB"/>
</dbReference>
<dbReference type="PANTHER" id="PTHR32305:SF15">
    <property type="entry name" value="PROTEIN RHSA-RELATED"/>
    <property type="match status" value="1"/>
</dbReference>
<dbReference type="InterPro" id="IPR050708">
    <property type="entry name" value="T6SS_VgrG/RHS"/>
</dbReference>
<evidence type="ECO:0000256" key="1">
    <source>
        <dbReference type="ARBA" id="ARBA00004613"/>
    </source>
</evidence>
<evidence type="ECO:0000259" key="4">
    <source>
        <dbReference type="Pfam" id="PF04717"/>
    </source>
</evidence>
<dbReference type="SUPFAM" id="SSF69255">
    <property type="entry name" value="gp5 N-terminal domain-like"/>
    <property type="match status" value="1"/>
</dbReference>
<dbReference type="Gene3D" id="2.30.110.50">
    <property type="match status" value="1"/>
</dbReference>
<reference evidence="6 7" key="2">
    <citation type="submission" date="2020-06" db="EMBL/GenBank/DDBJ databases">
        <title>Polyphasic characterization of a Rahnella strain isolated from tree sap.</title>
        <authorList>
            <person name="Kim I.S."/>
        </authorList>
    </citation>
    <scope>NUCLEOTIDE SEQUENCE [LARGE SCALE GENOMIC DNA]</scope>
    <source>
        <strain evidence="6 7">SAP-1</strain>
    </source>
</reference>
<name>A0A848ME62_9GAMM</name>
<accession>A0A848ME62</accession>
<dbReference type="NCBIfam" id="TIGR01646">
    <property type="entry name" value="vgr_GE"/>
    <property type="match status" value="1"/>
</dbReference>
<dbReference type="Pfam" id="PF05954">
    <property type="entry name" value="Phage_GPD"/>
    <property type="match status" value="1"/>
</dbReference>
<protein>
    <submittedName>
        <fullName evidence="6">Type VI secretion system tip protein VgrG</fullName>
    </submittedName>
</protein>
<evidence type="ECO:0000256" key="2">
    <source>
        <dbReference type="ARBA" id="ARBA00005558"/>
    </source>
</evidence>
<feature type="domain" description="Gp5/Type VI secretion system Vgr protein OB-fold" evidence="4">
    <location>
        <begin position="399"/>
        <end position="466"/>
    </location>
</feature>
<evidence type="ECO:0000256" key="3">
    <source>
        <dbReference type="ARBA" id="ARBA00022525"/>
    </source>
</evidence>
<keyword evidence="7" id="KW-1185">Reference proteome</keyword>
<dbReference type="RefSeq" id="WP_169401387.1">
    <property type="nucleotide sequence ID" value="NZ_JAADJU010000001.1"/>
</dbReference>
<sequence>MLDIKISNASLEARCAYAYEFKTQESLSEVPQYDLYFETPCPITHLDELLGQKIAVQINWAPNPCDPSAPVFPQAECKTRNYYELYIVGCADEGFRHNNSVYKLELSSWLWFLQKNRNSRIFQEVNALAIIEKVFAAYGCAAFRFEVSQLPPLREYCVQFAETDLCFIHRLLEDEGIWYYFLHENCQQTLVISDRQNFRVDPHHYLIPYLSDGDLPVLSRGGVQQISRSIKIRPNEIVLRDFDYLHPRNDLQSQVEETDKGLPGVPLAWYDYAAGYKDTARGESIARLRLEMMQSQAQLIEVQTDNFSLRPGFAFTLYGHINDDLNRDFKVVASWFHFRRATSDSSTAASCHDEIIHGQLRVVNQDIAFRPQVRTPKPAVPGLQSATVVGAPLAEVHTDCHARIRVHFHWDRFNSDQEHCSCWVRVAQAWAGKGWGVVAMPRVGQEVLITYVDGNLDRPMVTGIVYNGDNPPPYNLPQQSHLSGIVSRSLNHSPHTKHNEITLDDACGQERVKIHAERDYHTTVEHNMYLMVANNRYDTVVNTYRCVFNYEITSTEIHTGLTGIATDTYGIATNITGIKNLATGIETSITGVNTNSTGLKTSFTGAEAAFTGIRKHFTAADSAFTGLRNHLTGMHNGAIGVSNDLIGVSNAFTGVRTSFTGEESLFTLNSNALIGNQNTVIAAASQVIGTNAQVIGVNSTQSGSTVNTHGAVVNNLGVLVENIGAHVVTTGGRVSTVGRLITNVGCEIKNAGMECKN</sequence>
<reference evidence="6 7" key="1">
    <citation type="submission" date="2020-01" db="EMBL/GenBank/DDBJ databases">
        <authorList>
            <person name="Lee S.D."/>
        </authorList>
    </citation>
    <scope>NUCLEOTIDE SEQUENCE [LARGE SCALE GENOMIC DNA]</scope>
    <source>
        <strain evidence="6 7">SAP-1</strain>
    </source>
</reference>
<keyword evidence="3" id="KW-0964">Secreted</keyword>
<evidence type="ECO:0000259" key="5">
    <source>
        <dbReference type="Pfam" id="PF22178"/>
    </source>
</evidence>
<dbReference type="Gene3D" id="3.55.50.10">
    <property type="entry name" value="Baseplate protein-like domains"/>
    <property type="match status" value="1"/>
</dbReference>
<dbReference type="Pfam" id="PF04717">
    <property type="entry name" value="Phage_base_V"/>
    <property type="match status" value="1"/>
</dbReference>
<comment type="subcellular location">
    <subcellularLocation>
        <location evidence="1">Secreted</location>
    </subcellularLocation>
</comment>
<dbReference type="SUPFAM" id="SSF69349">
    <property type="entry name" value="Phage fibre proteins"/>
    <property type="match status" value="1"/>
</dbReference>
<dbReference type="InterPro" id="IPR017847">
    <property type="entry name" value="T6SS_RhsGE_Vgr_subset"/>
</dbReference>
<dbReference type="AlphaFoldDB" id="A0A848ME62"/>
<evidence type="ECO:0000313" key="6">
    <source>
        <dbReference type="EMBL" id="NMP25706.1"/>
    </source>
</evidence>
<dbReference type="InterPro" id="IPR054030">
    <property type="entry name" value="Gp5_Vgr_C"/>
</dbReference>
<comment type="caution">
    <text evidence="6">The sequence shown here is derived from an EMBL/GenBank/DDBJ whole genome shotgun (WGS) entry which is preliminary data.</text>
</comment>
<evidence type="ECO:0000313" key="7">
    <source>
        <dbReference type="Proteomes" id="UP000585363"/>
    </source>
</evidence>
<dbReference type="Proteomes" id="UP000585363">
    <property type="component" value="Unassembled WGS sequence"/>
</dbReference>
<gene>
    <name evidence="6" type="primary">vgrG</name>
    <name evidence="6" type="ORF">GW590_02285</name>
</gene>
<dbReference type="Pfam" id="PF22178">
    <property type="entry name" value="Gp5_trimer_C"/>
    <property type="match status" value="1"/>
</dbReference>
<dbReference type="GO" id="GO:0005576">
    <property type="term" value="C:extracellular region"/>
    <property type="evidence" value="ECO:0007669"/>
    <property type="project" value="UniProtKB-SubCell"/>
</dbReference>
<dbReference type="EMBL" id="JAADJU010000001">
    <property type="protein sequence ID" value="NMP25706.1"/>
    <property type="molecule type" value="Genomic_DNA"/>
</dbReference>
<comment type="similarity">
    <text evidence="2">Belongs to the VgrG protein family.</text>
</comment>
<dbReference type="NCBIfam" id="TIGR03361">
    <property type="entry name" value="VI_Rhs_Vgr"/>
    <property type="match status" value="1"/>
</dbReference>
<feature type="domain" description="Gp5/Type VI secretion system Vgr C-terminal trimerisation" evidence="5">
    <location>
        <begin position="483"/>
        <end position="543"/>
    </location>
</feature>
<dbReference type="SUPFAM" id="SSF69279">
    <property type="entry name" value="Phage tail proteins"/>
    <property type="match status" value="2"/>
</dbReference>
<dbReference type="InterPro" id="IPR037026">
    <property type="entry name" value="Vgr_OB-fold_dom_sf"/>
</dbReference>
<dbReference type="InterPro" id="IPR006533">
    <property type="entry name" value="T6SS_Vgr_RhsGE"/>
</dbReference>
<dbReference type="Gene3D" id="4.10.220.110">
    <property type="match status" value="1"/>
</dbReference>
<proteinExistence type="inferred from homology"/>
<dbReference type="Gene3D" id="2.40.50.230">
    <property type="entry name" value="Gp5 N-terminal domain"/>
    <property type="match status" value="1"/>
</dbReference>
<dbReference type="PANTHER" id="PTHR32305">
    <property type="match status" value="1"/>
</dbReference>
<organism evidence="6 7">
    <name type="scientific">Rouxiella aceris</name>
    <dbReference type="NCBI Taxonomy" id="2703884"/>
    <lineage>
        <taxon>Bacteria</taxon>
        <taxon>Pseudomonadati</taxon>
        <taxon>Pseudomonadota</taxon>
        <taxon>Gammaproteobacteria</taxon>
        <taxon>Enterobacterales</taxon>
        <taxon>Yersiniaceae</taxon>
        <taxon>Rouxiella</taxon>
    </lineage>
</organism>